<evidence type="ECO:0000256" key="1">
    <source>
        <dbReference type="SAM" id="Phobius"/>
    </source>
</evidence>
<accession>A0A6G0Z173</accession>
<name>A0A6G0Z173_APHCR</name>
<evidence type="ECO:0000313" key="2">
    <source>
        <dbReference type="EMBL" id="KAF0764131.1"/>
    </source>
</evidence>
<dbReference type="OrthoDB" id="6618313at2759"/>
<reference evidence="2 3" key="1">
    <citation type="submission" date="2019-08" db="EMBL/GenBank/DDBJ databases">
        <title>Whole genome of Aphis craccivora.</title>
        <authorList>
            <person name="Voronova N.V."/>
            <person name="Shulinski R.S."/>
            <person name="Bandarenka Y.V."/>
            <person name="Zhorov D.G."/>
            <person name="Warner D."/>
        </authorList>
    </citation>
    <scope>NUCLEOTIDE SEQUENCE [LARGE SCALE GENOMIC DNA]</scope>
    <source>
        <strain evidence="2">180601</strain>
        <tissue evidence="2">Whole Body</tissue>
    </source>
</reference>
<organism evidence="2 3">
    <name type="scientific">Aphis craccivora</name>
    <name type="common">Cowpea aphid</name>
    <dbReference type="NCBI Taxonomy" id="307492"/>
    <lineage>
        <taxon>Eukaryota</taxon>
        <taxon>Metazoa</taxon>
        <taxon>Ecdysozoa</taxon>
        <taxon>Arthropoda</taxon>
        <taxon>Hexapoda</taxon>
        <taxon>Insecta</taxon>
        <taxon>Pterygota</taxon>
        <taxon>Neoptera</taxon>
        <taxon>Paraneoptera</taxon>
        <taxon>Hemiptera</taxon>
        <taxon>Sternorrhyncha</taxon>
        <taxon>Aphidomorpha</taxon>
        <taxon>Aphidoidea</taxon>
        <taxon>Aphididae</taxon>
        <taxon>Aphidini</taxon>
        <taxon>Aphis</taxon>
        <taxon>Aphis</taxon>
    </lineage>
</organism>
<protein>
    <submittedName>
        <fullName evidence="2">Cytoplasmic tRNA 2-thiolation protein 2 isoform X2</fullName>
    </submittedName>
</protein>
<dbReference type="AlphaFoldDB" id="A0A6G0Z173"/>
<dbReference type="PANTHER" id="PTHR46068">
    <property type="entry name" value="PROTEIN CBG27172"/>
    <property type="match status" value="1"/>
</dbReference>
<keyword evidence="1" id="KW-0812">Transmembrane</keyword>
<feature type="transmembrane region" description="Helical" evidence="1">
    <location>
        <begin position="50"/>
        <end position="67"/>
    </location>
</feature>
<comment type="caution">
    <text evidence="2">The sequence shown here is derived from an EMBL/GenBank/DDBJ whole genome shotgun (WGS) entry which is preliminary data.</text>
</comment>
<dbReference type="GO" id="GO:0003676">
    <property type="term" value="F:nucleic acid binding"/>
    <property type="evidence" value="ECO:0007669"/>
    <property type="project" value="InterPro"/>
</dbReference>
<feature type="non-terminal residue" evidence="2">
    <location>
        <position position="1"/>
    </location>
</feature>
<feature type="transmembrane region" description="Helical" evidence="1">
    <location>
        <begin position="108"/>
        <end position="127"/>
    </location>
</feature>
<evidence type="ECO:0000313" key="3">
    <source>
        <dbReference type="Proteomes" id="UP000478052"/>
    </source>
</evidence>
<dbReference type="PANTHER" id="PTHR46068:SF1">
    <property type="entry name" value="TRANSPOSASE IS30-LIKE HTH DOMAIN-CONTAINING PROTEIN"/>
    <property type="match status" value="1"/>
</dbReference>
<proteinExistence type="predicted"/>
<dbReference type="EMBL" id="VUJU01001713">
    <property type="protein sequence ID" value="KAF0764131.1"/>
    <property type="molecule type" value="Genomic_DNA"/>
</dbReference>
<dbReference type="InterPro" id="IPR036397">
    <property type="entry name" value="RNaseH_sf"/>
</dbReference>
<keyword evidence="1" id="KW-0472">Membrane</keyword>
<keyword evidence="3" id="KW-1185">Reference proteome</keyword>
<keyword evidence="1" id="KW-1133">Transmembrane helix</keyword>
<gene>
    <name evidence="2" type="ORF">FWK35_00005445</name>
</gene>
<dbReference type="Gene3D" id="3.30.420.10">
    <property type="entry name" value="Ribonuclease H-like superfamily/Ribonuclease H"/>
    <property type="match status" value="1"/>
</dbReference>
<dbReference type="Proteomes" id="UP000478052">
    <property type="component" value="Unassembled WGS sequence"/>
</dbReference>
<sequence>INKTLLIHVHDISNLDVIFDSTFSLNKHLLHTIILVTVNTSQISSLKLEQFYGLIMFKIISYIFLLFKCKIIHDPHSPHQSLSNLVDIGLSDRRKINKNLSRTIKVELGLQLLFFIPNLAIMSYPLFLVRMIFTSCIKHGMGGPLNDDKPRSGRPCETRTNPAVKAVTQKIHRNPLRKQKIMTRKMKIPPRTMSRIIKEYLGFDAYQRCTGQRLKKIRATQAKKLLRQYAKNCHRQILFTDEKIFTIEEKFNRQNDRVYANNSREAAEKIQRVERGHHPALVMVCWEVSYEGVTQLHFCEQGVKTRAVNYQSDILVKAVKHLNDTLFAGKKTGLFSRIQRLHIKQKQHNAGWSRSRLALNPLNYRLWSILEEKACSKSHRNNESWKTDLVKSAASIAMEVVRAVIDE</sequence>